<sequence>MNSDSPDRSASCGLFGDSGKPADLPALRSVRKPLNVQKNRV</sequence>
<evidence type="ECO:0000256" key="1">
    <source>
        <dbReference type="SAM" id="MobiDB-lite"/>
    </source>
</evidence>
<evidence type="ECO:0000313" key="3">
    <source>
        <dbReference type="Proteomes" id="UP001320691"/>
    </source>
</evidence>
<organism evidence="2 3">
    <name type="scientific">Stenotrophomonas rhizophila</name>
    <dbReference type="NCBI Taxonomy" id="216778"/>
    <lineage>
        <taxon>Bacteria</taxon>
        <taxon>Pseudomonadati</taxon>
        <taxon>Pseudomonadota</taxon>
        <taxon>Gammaproteobacteria</taxon>
        <taxon>Lysobacterales</taxon>
        <taxon>Lysobacteraceae</taxon>
        <taxon>Stenotrophomonas</taxon>
    </lineage>
</organism>
<dbReference type="RefSeq" id="WP_259260662.1">
    <property type="nucleotide sequence ID" value="NZ_JANUEK010000004.1"/>
</dbReference>
<name>A0AAW5PHL6_9GAMM</name>
<gene>
    <name evidence="2" type="ORF">M2412_001950</name>
</gene>
<accession>A0AAW5PHL6</accession>
<comment type="caution">
    <text evidence="2">The sequence shown here is derived from an EMBL/GenBank/DDBJ whole genome shotgun (WGS) entry which is preliminary data.</text>
</comment>
<dbReference type="EMBL" id="JANUEK010000004">
    <property type="protein sequence ID" value="MCS4279958.1"/>
    <property type="molecule type" value="Genomic_DNA"/>
</dbReference>
<dbReference type="Proteomes" id="UP001320691">
    <property type="component" value="Unassembled WGS sequence"/>
</dbReference>
<evidence type="ECO:0000313" key="2">
    <source>
        <dbReference type="EMBL" id="MCS4279958.1"/>
    </source>
</evidence>
<proteinExistence type="predicted"/>
<dbReference type="AlphaFoldDB" id="A0AAW5PHL6"/>
<protein>
    <submittedName>
        <fullName evidence="2">Uncharacterized protein</fullName>
    </submittedName>
</protein>
<reference evidence="2" key="1">
    <citation type="submission" date="2022-08" db="EMBL/GenBank/DDBJ databases">
        <title>Genomic analyses of the natural microbiome of Caenorhabditis elegans.</title>
        <authorList>
            <person name="Samuel B."/>
        </authorList>
    </citation>
    <scope>NUCLEOTIDE SEQUENCE</scope>
    <source>
        <strain evidence="2">BIGb0277</strain>
    </source>
</reference>
<feature type="region of interest" description="Disordered" evidence="1">
    <location>
        <begin position="1"/>
        <end position="41"/>
    </location>
</feature>